<accession>A0ABU3DFA5</accession>
<dbReference type="InterPro" id="IPR006094">
    <property type="entry name" value="Oxid_FAD_bind_N"/>
</dbReference>
<dbReference type="InterPro" id="IPR004113">
    <property type="entry name" value="FAD-bd_oxidored_4_C"/>
</dbReference>
<evidence type="ECO:0000256" key="2">
    <source>
        <dbReference type="ARBA" id="ARBA00022630"/>
    </source>
</evidence>
<dbReference type="Pfam" id="PF01565">
    <property type="entry name" value="FAD_binding_4"/>
    <property type="match status" value="1"/>
</dbReference>
<dbReference type="SUPFAM" id="SSF56176">
    <property type="entry name" value="FAD-binding/transporter-associated domain-like"/>
    <property type="match status" value="1"/>
</dbReference>
<dbReference type="Proteomes" id="UP001265259">
    <property type="component" value="Unassembled WGS sequence"/>
</dbReference>
<proteinExistence type="inferred from homology"/>
<comment type="similarity">
    <text evidence="1">Belongs to the FAD-binding oxidoreductase/transferase type 4 family.</text>
</comment>
<dbReference type="InterPro" id="IPR016167">
    <property type="entry name" value="FAD-bd_PCMH_sub1"/>
</dbReference>
<dbReference type="Gene3D" id="3.30.70.2190">
    <property type="match status" value="1"/>
</dbReference>
<gene>
    <name evidence="5" type="ORF">RM543_06820</name>
</gene>
<evidence type="ECO:0000313" key="6">
    <source>
        <dbReference type="Proteomes" id="UP001265259"/>
    </source>
</evidence>
<keyword evidence="6" id="KW-1185">Reference proteome</keyword>
<protein>
    <submittedName>
        <fullName evidence="5">FAD-binding oxidoreductase</fullName>
    </submittedName>
</protein>
<feature type="domain" description="FAD-binding PCMH-type" evidence="4">
    <location>
        <begin position="30"/>
        <end position="218"/>
    </location>
</feature>
<dbReference type="Gene3D" id="3.30.70.2740">
    <property type="match status" value="1"/>
</dbReference>
<evidence type="ECO:0000256" key="1">
    <source>
        <dbReference type="ARBA" id="ARBA00008000"/>
    </source>
</evidence>
<name>A0ABU3DFA5_9RHOB</name>
<dbReference type="Pfam" id="PF02913">
    <property type="entry name" value="FAD-oxidase_C"/>
    <property type="match status" value="1"/>
</dbReference>
<keyword evidence="3" id="KW-0274">FAD</keyword>
<dbReference type="RefSeq" id="WP_311690144.1">
    <property type="nucleotide sequence ID" value="NZ_JAVRHL010000002.1"/>
</dbReference>
<evidence type="ECO:0000259" key="4">
    <source>
        <dbReference type="PROSITE" id="PS51387"/>
    </source>
</evidence>
<dbReference type="InterPro" id="IPR036318">
    <property type="entry name" value="FAD-bd_PCMH-like_sf"/>
</dbReference>
<dbReference type="SUPFAM" id="SSF55103">
    <property type="entry name" value="FAD-linked oxidases, C-terminal domain"/>
    <property type="match status" value="1"/>
</dbReference>
<comment type="caution">
    <text evidence="5">The sequence shown here is derived from an EMBL/GenBank/DDBJ whole genome shotgun (WGS) entry which is preliminary data.</text>
</comment>
<dbReference type="InterPro" id="IPR016169">
    <property type="entry name" value="FAD-bd_PCMH_sub2"/>
</dbReference>
<keyword evidence="2" id="KW-0285">Flavoprotein</keyword>
<dbReference type="PANTHER" id="PTHR43716">
    <property type="entry name" value="D-2-HYDROXYGLUTARATE DEHYDROGENASE, MITOCHONDRIAL"/>
    <property type="match status" value="1"/>
</dbReference>
<dbReference type="InterPro" id="IPR051264">
    <property type="entry name" value="FAD-oxidored/transferase_4"/>
</dbReference>
<dbReference type="InterPro" id="IPR016171">
    <property type="entry name" value="Vanillyl_alc_oxidase_C-sub2"/>
</dbReference>
<reference evidence="5 6" key="1">
    <citation type="submission" date="2023-09" db="EMBL/GenBank/DDBJ databases">
        <authorList>
            <person name="Rey-Velasco X."/>
        </authorList>
    </citation>
    <scope>NUCLEOTIDE SEQUENCE [LARGE SCALE GENOMIC DNA]</scope>
    <source>
        <strain evidence="5 6">F158</strain>
    </source>
</reference>
<dbReference type="InterPro" id="IPR016164">
    <property type="entry name" value="FAD-linked_Oxase-like_C"/>
</dbReference>
<dbReference type="Gene3D" id="3.30.465.10">
    <property type="match status" value="1"/>
</dbReference>
<evidence type="ECO:0000256" key="3">
    <source>
        <dbReference type="ARBA" id="ARBA00022827"/>
    </source>
</evidence>
<dbReference type="EMBL" id="JAVRHL010000002">
    <property type="protein sequence ID" value="MDT0682390.1"/>
    <property type="molecule type" value="Genomic_DNA"/>
</dbReference>
<sequence>MAGPVTTEAEAELRAALPGSAFRDLEPRYLEEGRGLWHGTGGLLIAPRTAEELSAAMRIAARHRISVIPYGGGTGTVGGQIGHGLDRPLIVSLERMTRIRAVHPEANVLIAEGGAILADVHRAADAAGRLFPLSLGSEGSARIGGLLGTNAGGTNVLRYGNARELTLGVEAVMADGSILRGLKRLRKDNSGYDLRGLLVGSEGTLGIITAAALRLFPIPAETGAAMLVVRSPKAALALLGLARERLGEQVSGFELMERTGLRFLKEALPNLRAPFEELPEWSVLVDIGLAEGQDAKEALSGLYEAAVAEDLVTDGVIAGSEAQRQAFWDYREAMPLANRHVGAICSQDISVPLERLPDFIEAGRAAVAEIGPFRINCFGHVGDGNLHFNVFAPEGESRDAYRANGTDRRLIAAIHDVVHEMEGSISAEHGVGRLKVGDLERYQDPVKLAAMRAIKRALDPSGILNPGAVLRAD</sequence>
<dbReference type="Gene3D" id="1.10.45.10">
    <property type="entry name" value="Vanillyl-alcohol Oxidase, Chain A, domain 4"/>
    <property type="match status" value="1"/>
</dbReference>
<dbReference type="Gene3D" id="3.30.43.10">
    <property type="entry name" value="Uridine Diphospho-n-acetylenolpyruvylglucosamine Reductase, domain 2"/>
    <property type="match status" value="1"/>
</dbReference>
<dbReference type="PANTHER" id="PTHR43716:SF2">
    <property type="entry name" value="BLL6224 PROTEIN"/>
    <property type="match status" value="1"/>
</dbReference>
<evidence type="ECO:0000313" key="5">
    <source>
        <dbReference type="EMBL" id="MDT0682390.1"/>
    </source>
</evidence>
<dbReference type="InterPro" id="IPR016166">
    <property type="entry name" value="FAD-bd_PCMH"/>
</dbReference>
<dbReference type="PROSITE" id="PS51387">
    <property type="entry name" value="FAD_PCMH"/>
    <property type="match status" value="1"/>
</dbReference>
<organism evidence="5 6">
    <name type="scientific">Tropicimonas omnivorans</name>
    <dbReference type="NCBI Taxonomy" id="3075590"/>
    <lineage>
        <taxon>Bacteria</taxon>
        <taxon>Pseudomonadati</taxon>
        <taxon>Pseudomonadota</taxon>
        <taxon>Alphaproteobacteria</taxon>
        <taxon>Rhodobacterales</taxon>
        <taxon>Roseobacteraceae</taxon>
        <taxon>Tropicimonas</taxon>
    </lineage>
</organism>